<evidence type="ECO:0000256" key="1">
    <source>
        <dbReference type="SAM" id="MobiDB-lite"/>
    </source>
</evidence>
<dbReference type="Gramene" id="Psat03G0049000-T1">
    <property type="protein sequence ID" value="KAI5424314.1"/>
    <property type="gene ID" value="KIW84_030490"/>
</dbReference>
<sequence length="145" mass="15696">MTSPRPHEVTSSAGDIMTPQAVDTGSSTASTSSTTFVGPILTSCQPQMPTPTTMGTMGDTSSSPFPRYQGFGTLETPFDRPLRDLVQKALKEGRLQFGERPKMQVDIDPLKVEEELYVDPLECMIVEATDGPLEVLKATPLAKSF</sequence>
<protein>
    <submittedName>
        <fullName evidence="2">Uncharacterized protein</fullName>
    </submittedName>
</protein>
<name>A0A9D5AZI5_PEA</name>
<evidence type="ECO:0000313" key="3">
    <source>
        <dbReference type="Proteomes" id="UP001058974"/>
    </source>
</evidence>
<feature type="compositionally biased region" description="Low complexity" evidence="1">
    <location>
        <begin position="24"/>
        <end position="35"/>
    </location>
</feature>
<gene>
    <name evidence="2" type="ORF">KIW84_030490</name>
</gene>
<accession>A0A9D5AZI5</accession>
<feature type="compositionally biased region" description="Low complexity" evidence="1">
    <location>
        <begin position="42"/>
        <end position="64"/>
    </location>
</feature>
<comment type="caution">
    <text evidence="2">The sequence shown here is derived from an EMBL/GenBank/DDBJ whole genome shotgun (WGS) entry which is preliminary data.</text>
</comment>
<dbReference type="AlphaFoldDB" id="A0A9D5AZI5"/>
<reference evidence="2 3" key="1">
    <citation type="journal article" date="2022" name="Nat. Genet.">
        <title>Improved pea reference genome and pan-genome highlight genomic features and evolutionary characteristics.</title>
        <authorList>
            <person name="Yang T."/>
            <person name="Liu R."/>
            <person name="Luo Y."/>
            <person name="Hu S."/>
            <person name="Wang D."/>
            <person name="Wang C."/>
            <person name="Pandey M.K."/>
            <person name="Ge S."/>
            <person name="Xu Q."/>
            <person name="Li N."/>
            <person name="Li G."/>
            <person name="Huang Y."/>
            <person name="Saxena R.K."/>
            <person name="Ji Y."/>
            <person name="Li M."/>
            <person name="Yan X."/>
            <person name="He Y."/>
            <person name="Liu Y."/>
            <person name="Wang X."/>
            <person name="Xiang C."/>
            <person name="Varshney R.K."/>
            <person name="Ding H."/>
            <person name="Gao S."/>
            <person name="Zong X."/>
        </authorList>
    </citation>
    <scope>NUCLEOTIDE SEQUENCE [LARGE SCALE GENOMIC DNA]</scope>
    <source>
        <strain evidence="2 3">cv. Zhongwan 6</strain>
    </source>
</reference>
<proteinExistence type="predicted"/>
<evidence type="ECO:0000313" key="2">
    <source>
        <dbReference type="EMBL" id="KAI5424314.1"/>
    </source>
</evidence>
<dbReference type="Proteomes" id="UP001058974">
    <property type="component" value="Chromosome 3"/>
</dbReference>
<organism evidence="2 3">
    <name type="scientific">Pisum sativum</name>
    <name type="common">Garden pea</name>
    <name type="synonym">Lathyrus oleraceus</name>
    <dbReference type="NCBI Taxonomy" id="3888"/>
    <lineage>
        <taxon>Eukaryota</taxon>
        <taxon>Viridiplantae</taxon>
        <taxon>Streptophyta</taxon>
        <taxon>Embryophyta</taxon>
        <taxon>Tracheophyta</taxon>
        <taxon>Spermatophyta</taxon>
        <taxon>Magnoliopsida</taxon>
        <taxon>eudicotyledons</taxon>
        <taxon>Gunneridae</taxon>
        <taxon>Pentapetalae</taxon>
        <taxon>rosids</taxon>
        <taxon>fabids</taxon>
        <taxon>Fabales</taxon>
        <taxon>Fabaceae</taxon>
        <taxon>Papilionoideae</taxon>
        <taxon>50 kb inversion clade</taxon>
        <taxon>NPAAA clade</taxon>
        <taxon>Hologalegina</taxon>
        <taxon>IRL clade</taxon>
        <taxon>Fabeae</taxon>
        <taxon>Lathyrus</taxon>
    </lineage>
</organism>
<keyword evidence="3" id="KW-1185">Reference proteome</keyword>
<dbReference type="EMBL" id="JAMSHJ010000003">
    <property type="protein sequence ID" value="KAI5424314.1"/>
    <property type="molecule type" value="Genomic_DNA"/>
</dbReference>
<feature type="region of interest" description="Disordered" evidence="1">
    <location>
        <begin position="1"/>
        <end position="76"/>
    </location>
</feature>